<dbReference type="PANTHER" id="PTHR43124">
    <property type="entry name" value="PURINE EFFLUX PUMP PBUE"/>
    <property type="match status" value="1"/>
</dbReference>
<feature type="transmembrane region" description="Helical" evidence="6">
    <location>
        <begin position="221"/>
        <end position="240"/>
    </location>
</feature>
<dbReference type="AlphaFoldDB" id="X1LMS4"/>
<feature type="transmembrane region" description="Helical" evidence="6">
    <location>
        <begin position="252"/>
        <end position="270"/>
    </location>
</feature>
<evidence type="ECO:0000256" key="3">
    <source>
        <dbReference type="ARBA" id="ARBA00022692"/>
    </source>
</evidence>
<name>X1LMS4_9ZZZZ</name>
<gene>
    <name evidence="8" type="ORF">S06H3_14525</name>
</gene>
<reference evidence="8" key="1">
    <citation type="journal article" date="2014" name="Front. Microbiol.">
        <title>High frequency of phylogenetically diverse reductive dehalogenase-homologous genes in deep subseafloor sedimentary metagenomes.</title>
        <authorList>
            <person name="Kawai M."/>
            <person name="Futagami T."/>
            <person name="Toyoda A."/>
            <person name="Takaki Y."/>
            <person name="Nishi S."/>
            <person name="Hori S."/>
            <person name="Arai W."/>
            <person name="Tsubouchi T."/>
            <person name="Morono Y."/>
            <person name="Uchiyama I."/>
            <person name="Ito T."/>
            <person name="Fujiyama A."/>
            <person name="Inagaki F."/>
            <person name="Takami H."/>
        </authorList>
    </citation>
    <scope>NUCLEOTIDE SEQUENCE</scope>
    <source>
        <strain evidence="8">Expedition CK06-06</strain>
    </source>
</reference>
<comment type="caution">
    <text evidence="8">The sequence shown here is derived from an EMBL/GenBank/DDBJ whole genome shotgun (WGS) entry which is preliminary data.</text>
</comment>
<proteinExistence type="predicted"/>
<feature type="transmembrane region" description="Helical" evidence="6">
    <location>
        <begin position="47"/>
        <end position="67"/>
    </location>
</feature>
<keyword evidence="2" id="KW-1003">Cell membrane</keyword>
<feature type="transmembrane region" description="Helical" evidence="6">
    <location>
        <begin position="16"/>
        <end position="35"/>
    </location>
</feature>
<dbReference type="PROSITE" id="PS50850">
    <property type="entry name" value="MFS"/>
    <property type="match status" value="1"/>
</dbReference>
<dbReference type="Pfam" id="PF07690">
    <property type="entry name" value="MFS_1"/>
    <property type="match status" value="1"/>
</dbReference>
<feature type="transmembrane region" description="Helical" evidence="6">
    <location>
        <begin position="190"/>
        <end position="215"/>
    </location>
</feature>
<sequence length="301" mass="32232">MALTVPLLSFIRDEFALDYTQAGVVMMAFNLAYGISQLPSGWLADRIGPRILLTIGTVGVALAGLLVGLSQTYIMLLVFLVLMGVAGGGYHPSATPLISRSVDPKNRGRALSFHMIGGSGSFFLAPLLGAGIAAYWGWRAPFIWLAIPTALFGIAFYILLGRRPEANRLPKAISQYHDKPQSPSLNLPRLIPFMVLSIFTGGISFSVITFIPLFMVDHFGVAEAAAASFISIIYSAGLWASPLGGHMSDRLGKVRVVLIACLVTGPLIYLLNVVPYGLGIGAVLLMIGIAIYIRMPSSESY</sequence>
<comment type="subcellular location">
    <subcellularLocation>
        <location evidence="1">Cell membrane</location>
        <topology evidence="1">Multi-pass membrane protein</topology>
    </subcellularLocation>
</comment>
<feature type="transmembrane region" description="Helical" evidence="6">
    <location>
        <begin position="111"/>
        <end position="136"/>
    </location>
</feature>
<dbReference type="PANTHER" id="PTHR43124:SF3">
    <property type="entry name" value="CHLORAMPHENICOL EFFLUX PUMP RV0191"/>
    <property type="match status" value="1"/>
</dbReference>
<dbReference type="InterPro" id="IPR011701">
    <property type="entry name" value="MFS"/>
</dbReference>
<accession>X1LMS4</accession>
<evidence type="ECO:0000313" key="8">
    <source>
        <dbReference type="EMBL" id="GAI03695.1"/>
    </source>
</evidence>
<dbReference type="EMBL" id="BARV01007103">
    <property type="protein sequence ID" value="GAI03695.1"/>
    <property type="molecule type" value="Genomic_DNA"/>
</dbReference>
<dbReference type="InterPro" id="IPR020846">
    <property type="entry name" value="MFS_dom"/>
</dbReference>
<evidence type="ECO:0000256" key="1">
    <source>
        <dbReference type="ARBA" id="ARBA00004651"/>
    </source>
</evidence>
<dbReference type="InterPro" id="IPR036259">
    <property type="entry name" value="MFS_trans_sf"/>
</dbReference>
<evidence type="ECO:0000256" key="2">
    <source>
        <dbReference type="ARBA" id="ARBA00022475"/>
    </source>
</evidence>
<dbReference type="InterPro" id="IPR050189">
    <property type="entry name" value="MFS_Efflux_Transporters"/>
</dbReference>
<evidence type="ECO:0000259" key="7">
    <source>
        <dbReference type="PROSITE" id="PS50850"/>
    </source>
</evidence>
<feature type="transmembrane region" description="Helical" evidence="6">
    <location>
        <begin position="142"/>
        <end position="160"/>
    </location>
</feature>
<feature type="domain" description="Major facilitator superfamily (MFS) profile" evidence="7">
    <location>
        <begin position="1"/>
        <end position="301"/>
    </location>
</feature>
<dbReference type="Gene3D" id="1.20.1250.20">
    <property type="entry name" value="MFS general substrate transporter like domains"/>
    <property type="match status" value="1"/>
</dbReference>
<evidence type="ECO:0000256" key="5">
    <source>
        <dbReference type="ARBA" id="ARBA00023136"/>
    </source>
</evidence>
<keyword evidence="5 6" id="KW-0472">Membrane</keyword>
<dbReference type="GO" id="GO:0022857">
    <property type="term" value="F:transmembrane transporter activity"/>
    <property type="evidence" value="ECO:0007669"/>
    <property type="project" value="InterPro"/>
</dbReference>
<feature type="transmembrane region" description="Helical" evidence="6">
    <location>
        <begin position="276"/>
        <end position="293"/>
    </location>
</feature>
<keyword evidence="4 6" id="KW-1133">Transmembrane helix</keyword>
<dbReference type="SUPFAM" id="SSF103473">
    <property type="entry name" value="MFS general substrate transporter"/>
    <property type="match status" value="1"/>
</dbReference>
<feature type="transmembrane region" description="Helical" evidence="6">
    <location>
        <begin position="73"/>
        <end position="90"/>
    </location>
</feature>
<keyword evidence="3 6" id="KW-0812">Transmembrane</keyword>
<dbReference type="GO" id="GO:0005886">
    <property type="term" value="C:plasma membrane"/>
    <property type="evidence" value="ECO:0007669"/>
    <property type="project" value="UniProtKB-SubCell"/>
</dbReference>
<protein>
    <recommendedName>
        <fullName evidence="7">Major facilitator superfamily (MFS) profile domain-containing protein</fullName>
    </recommendedName>
</protein>
<feature type="non-terminal residue" evidence="8">
    <location>
        <position position="301"/>
    </location>
</feature>
<evidence type="ECO:0000256" key="4">
    <source>
        <dbReference type="ARBA" id="ARBA00022989"/>
    </source>
</evidence>
<evidence type="ECO:0000256" key="6">
    <source>
        <dbReference type="SAM" id="Phobius"/>
    </source>
</evidence>
<organism evidence="8">
    <name type="scientific">marine sediment metagenome</name>
    <dbReference type="NCBI Taxonomy" id="412755"/>
    <lineage>
        <taxon>unclassified sequences</taxon>
        <taxon>metagenomes</taxon>
        <taxon>ecological metagenomes</taxon>
    </lineage>
</organism>